<organism evidence="1 2">
    <name type="scientific">Scopulibacillus cellulosilyticus</name>
    <dbReference type="NCBI Taxonomy" id="2665665"/>
    <lineage>
        <taxon>Bacteria</taxon>
        <taxon>Bacillati</taxon>
        <taxon>Bacillota</taxon>
        <taxon>Bacilli</taxon>
        <taxon>Bacillales</taxon>
        <taxon>Sporolactobacillaceae</taxon>
        <taxon>Scopulibacillus</taxon>
    </lineage>
</organism>
<evidence type="ECO:0000313" key="2">
    <source>
        <dbReference type="Proteomes" id="UP001596505"/>
    </source>
</evidence>
<name>A0ABW2Q339_9BACL</name>
<keyword evidence="2" id="KW-1185">Reference proteome</keyword>
<sequence length="67" mass="7670">MRDNVILHADIQSYYASIQVANNFQLDLFDPYIEKEQLNKVLDKIYNKYGSTAIERATSLAEGRSSV</sequence>
<gene>
    <name evidence="1" type="ORF">ACFQRG_13955</name>
</gene>
<accession>A0ABW2Q339</accession>
<evidence type="ECO:0008006" key="3">
    <source>
        <dbReference type="Google" id="ProtNLM"/>
    </source>
</evidence>
<dbReference type="EMBL" id="JBHTCO010000017">
    <property type="protein sequence ID" value="MFC7394058.1"/>
    <property type="molecule type" value="Genomic_DNA"/>
</dbReference>
<protein>
    <recommendedName>
        <fullName evidence="3">ImpB/mucB/samB family protein</fullName>
    </recommendedName>
</protein>
<reference evidence="2" key="1">
    <citation type="journal article" date="2019" name="Int. J. Syst. Evol. Microbiol.">
        <title>The Global Catalogue of Microorganisms (GCM) 10K type strain sequencing project: providing services to taxonomists for standard genome sequencing and annotation.</title>
        <authorList>
            <consortium name="The Broad Institute Genomics Platform"/>
            <consortium name="The Broad Institute Genome Sequencing Center for Infectious Disease"/>
            <person name="Wu L."/>
            <person name="Ma J."/>
        </authorList>
    </citation>
    <scope>NUCLEOTIDE SEQUENCE [LARGE SCALE GENOMIC DNA]</scope>
    <source>
        <strain evidence="2">CGMCC 1.16305</strain>
    </source>
</reference>
<dbReference type="Proteomes" id="UP001596505">
    <property type="component" value="Unassembled WGS sequence"/>
</dbReference>
<evidence type="ECO:0000313" key="1">
    <source>
        <dbReference type="EMBL" id="MFC7394058.1"/>
    </source>
</evidence>
<dbReference type="RefSeq" id="WP_380967015.1">
    <property type="nucleotide sequence ID" value="NZ_JBHTCO010000017.1"/>
</dbReference>
<comment type="caution">
    <text evidence="1">The sequence shown here is derived from an EMBL/GenBank/DDBJ whole genome shotgun (WGS) entry which is preliminary data.</text>
</comment>
<proteinExistence type="predicted"/>